<dbReference type="Pfam" id="PF00441">
    <property type="entry name" value="Acyl-CoA_dh_1"/>
    <property type="match status" value="1"/>
</dbReference>
<evidence type="ECO:0000256" key="3">
    <source>
        <dbReference type="ARBA" id="ARBA00022630"/>
    </source>
</evidence>
<feature type="domain" description="Acyl-CoA dehydrogenase/oxidase C-terminal" evidence="6">
    <location>
        <begin position="221"/>
        <end position="351"/>
    </location>
</feature>
<evidence type="ECO:0000256" key="2">
    <source>
        <dbReference type="ARBA" id="ARBA00009347"/>
    </source>
</evidence>
<dbReference type="PANTHER" id="PTHR43884:SF20">
    <property type="entry name" value="ACYL-COA DEHYDROGENASE FADE28"/>
    <property type="match status" value="1"/>
</dbReference>
<dbReference type="AlphaFoldDB" id="A0A7W6DI75"/>
<keyword evidence="5" id="KW-0560">Oxidoreductase</keyword>
<dbReference type="InterPro" id="IPR036250">
    <property type="entry name" value="AcylCo_DH-like_C"/>
</dbReference>
<dbReference type="InterPro" id="IPR046373">
    <property type="entry name" value="Acyl-CoA_Oxase/DH_mid-dom_sf"/>
</dbReference>
<evidence type="ECO:0000259" key="6">
    <source>
        <dbReference type="Pfam" id="PF00441"/>
    </source>
</evidence>
<dbReference type="Pfam" id="PF02771">
    <property type="entry name" value="Acyl-CoA_dh_N"/>
    <property type="match status" value="1"/>
</dbReference>
<dbReference type="InterPro" id="IPR013786">
    <property type="entry name" value="AcylCoA_DH/ox_N"/>
</dbReference>
<dbReference type="Gene3D" id="1.10.540.10">
    <property type="entry name" value="Acyl-CoA dehydrogenase/oxidase, N-terminal domain"/>
    <property type="match status" value="1"/>
</dbReference>
<dbReference type="GO" id="GO:0003995">
    <property type="term" value="F:acyl-CoA dehydrogenase activity"/>
    <property type="evidence" value="ECO:0007669"/>
    <property type="project" value="TreeGrafter"/>
</dbReference>
<gene>
    <name evidence="8" type="ORF">GGR44_000673</name>
</gene>
<comment type="similarity">
    <text evidence="2">Belongs to the acyl-CoA dehydrogenase family.</text>
</comment>
<keyword evidence="3" id="KW-0285">Flavoprotein</keyword>
<reference evidence="8 9" key="1">
    <citation type="submission" date="2020-08" db="EMBL/GenBank/DDBJ databases">
        <title>Genomic Encyclopedia of Type Strains, Phase IV (KMG-IV): sequencing the most valuable type-strain genomes for metagenomic binning, comparative biology and taxonomic classification.</title>
        <authorList>
            <person name="Goeker M."/>
        </authorList>
    </citation>
    <scope>NUCLEOTIDE SEQUENCE [LARGE SCALE GENOMIC DNA]</scope>
    <source>
        <strain evidence="8 9">DSM 29348</strain>
    </source>
</reference>
<dbReference type="Gene3D" id="1.20.140.10">
    <property type="entry name" value="Butyryl-CoA Dehydrogenase, subunit A, domain 3"/>
    <property type="match status" value="1"/>
</dbReference>
<dbReference type="CDD" id="cd00567">
    <property type="entry name" value="ACAD"/>
    <property type="match status" value="1"/>
</dbReference>
<keyword evidence="4" id="KW-0274">FAD</keyword>
<evidence type="ECO:0000256" key="5">
    <source>
        <dbReference type="ARBA" id="ARBA00023002"/>
    </source>
</evidence>
<evidence type="ECO:0000313" key="8">
    <source>
        <dbReference type="EMBL" id="MBB3981042.1"/>
    </source>
</evidence>
<evidence type="ECO:0000256" key="1">
    <source>
        <dbReference type="ARBA" id="ARBA00001974"/>
    </source>
</evidence>
<dbReference type="SUPFAM" id="SSF56645">
    <property type="entry name" value="Acyl-CoA dehydrogenase NM domain-like"/>
    <property type="match status" value="1"/>
</dbReference>
<comment type="cofactor">
    <cofactor evidence="1">
        <name>FAD</name>
        <dbReference type="ChEBI" id="CHEBI:57692"/>
    </cofactor>
</comment>
<dbReference type="GO" id="GO:0050660">
    <property type="term" value="F:flavin adenine dinucleotide binding"/>
    <property type="evidence" value="ECO:0007669"/>
    <property type="project" value="InterPro"/>
</dbReference>
<dbReference type="InterPro" id="IPR009075">
    <property type="entry name" value="AcylCo_DH/oxidase_C"/>
</dbReference>
<dbReference type="Gene3D" id="2.40.110.10">
    <property type="entry name" value="Butyryl-CoA Dehydrogenase, subunit A, domain 2"/>
    <property type="match status" value="1"/>
</dbReference>
<evidence type="ECO:0000256" key="4">
    <source>
        <dbReference type="ARBA" id="ARBA00022827"/>
    </source>
</evidence>
<accession>A0A7W6DI75</accession>
<organism evidence="8 9">
    <name type="scientific">Sphingobium fontiphilum</name>
    <dbReference type="NCBI Taxonomy" id="944425"/>
    <lineage>
        <taxon>Bacteria</taxon>
        <taxon>Pseudomonadati</taxon>
        <taxon>Pseudomonadota</taxon>
        <taxon>Alphaproteobacteria</taxon>
        <taxon>Sphingomonadales</taxon>
        <taxon>Sphingomonadaceae</taxon>
        <taxon>Sphingobium</taxon>
    </lineage>
</organism>
<dbReference type="RefSeq" id="WP_183954004.1">
    <property type="nucleotide sequence ID" value="NZ_JACIEB010000001.1"/>
</dbReference>
<dbReference type="EMBL" id="JACIEB010000001">
    <property type="protein sequence ID" value="MBB3981042.1"/>
    <property type="molecule type" value="Genomic_DNA"/>
</dbReference>
<feature type="domain" description="Acyl-CoA dehydrogenase/oxidase N-terminal" evidence="7">
    <location>
        <begin position="6"/>
        <end position="118"/>
    </location>
</feature>
<dbReference type="Proteomes" id="UP000552757">
    <property type="component" value="Unassembled WGS sequence"/>
</dbReference>
<name>A0A7W6DI75_9SPHN</name>
<sequence length="367" mass="39078">MNFDLNDEQAMLRDLVERFLADHYDPVRRLAYVAQPDGFASENWMTLAETGLLALPLSEEMGGLGGGAVELITLMEALGRGVAVEPVLPVVMMGAAIIDRGGDDAMREAVLPAVVRGERFPVLAHMERSGRFMPGAIATRVSDVDGQARINGEKICVLGGSFADLLLVSALDDAGGGSVLLVEAGSAGVSRVHYRLVDGSVASDIRFDNAVGKPLQRGGAALAVVLDQSRLAIAAELMGLMTRIFDATVDYVKTREQFGQPIGRFQAIQHRLADCYALVELSRSQLYRAAAQMPGTDAAHAAIVGAKAFISSSATTVAEEAVQLHGGIGTTEELMVGQAFKRVLLLTRLLGDVDHDLRSYTQCRQAA</sequence>
<dbReference type="InterPro" id="IPR009100">
    <property type="entry name" value="AcylCoA_DH/oxidase_NM_dom_sf"/>
</dbReference>
<evidence type="ECO:0000313" key="9">
    <source>
        <dbReference type="Proteomes" id="UP000552757"/>
    </source>
</evidence>
<dbReference type="InterPro" id="IPR037069">
    <property type="entry name" value="AcylCoA_DH/ox_N_sf"/>
</dbReference>
<proteinExistence type="inferred from homology"/>
<dbReference type="PANTHER" id="PTHR43884">
    <property type="entry name" value="ACYL-COA DEHYDROGENASE"/>
    <property type="match status" value="1"/>
</dbReference>
<dbReference type="SUPFAM" id="SSF47203">
    <property type="entry name" value="Acyl-CoA dehydrogenase C-terminal domain-like"/>
    <property type="match status" value="1"/>
</dbReference>
<protein>
    <submittedName>
        <fullName evidence="8">Alkylation response protein AidB-like acyl-CoA dehydrogenase</fullName>
    </submittedName>
</protein>
<evidence type="ECO:0000259" key="7">
    <source>
        <dbReference type="Pfam" id="PF02771"/>
    </source>
</evidence>
<keyword evidence="9" id="KW-1185">Reference proteome</keyword>
<comment type="caution">
    <text evidence="8">The sequence shown here is derived from an EMBL/GenBank/DDBJ whole genome shotgun (WGS) entry which is preliminary data.</text>
</comment>